<evidence type="ECO:0000313" key="1">
    <source>
        <dbReference type="EMBL" id="KEQ14360.1"/>
    </source>
</evidence>
<name>A0A081N7D7_9GAMM</name>
<reference evidence="1 2" key="1">
    <citation type="submission" date="2014-06" db="EMBL/GenBank/DDBJ databases">
        <title>Whole Genome Sequences of Three Symbiotic Endozoicomonas Bacteria.</title>
        <authorList>
            <person name="Neave M.J."/>
            <person name="Apprill A."/>
            <person name="Voolstra C.R."/>
        </authorList>
    </citation>
    <scope>NUCLEOTIDE SEQUENCE [LARGE SCALE GENOMIC DNA]</scope>
    <source>
        <strain evidence="1 2">LMG 24815</strain>
    </source>
</reference>
<dbReference type="AlphaFoldDB" id="A0A081N7D7"/>
<protein>
    <submittedName>
        <fullName evidence="1">Uncharacterized protein</fullName>
    </submittedName>
</protein>
<proteinExistence type="predicted"/>
<keyword evidence="2" id="KW-1185">Reference proteome</keyword>
<evidence type="ECO:0000313" key="2">
    <source>
        <dbReference type="Proteomes" id="UP000028006"/>
    </source>
</evidence>
<organism evidence="1 2">
    <name type="scientific">Endozoicomonas montiporae</name>
    <dbReference type="NCBI Taxonomy" id="1027273"/>
    <lineage>
        <taxon>Bacteria</taxon>
        <taxon>Pseudomonadati</taxon>
        <taxon>Pseudomonadota</taxon>
        <taxon>Gammaproteobacteria</taxon>
        <taxon>Oceanospirillales</taxon>
        <taxon>Endozoicomonadaceae</taxon>
        <taxon>Endozoicomonas</taxon>
    </lineage>
</organism>
<comment type="caution">
    <text evidence="1">The sequence shown here is derived from an EMBL/GenBank/DDBJ whole genome shotgun (WGS) entry which is preliminary data.</text>
</comment>
<dbReference type="EMBL" id="JOKG01000002">
    <property type="protein sequence ID" value="KEQ14360.1"/>
    <property type="molecule type" value="Genomic_DNA"/>
</dbReference>
<sequence length="65" mass="6895">MTLVALLLLVVCFILLRAGQVVMFLSTGVEQKSGLLITGAKVCAWCTAAGFESSFCCARRKALGQ</sequence>
<accession>A0A081N7D7</accession>
<dbReference type="Proteomes" id="UP000028006">
    <property type="component" value="Unassembled WGS sequence"/>
</dbReference>
<gene>
    <name evidence="1" type="ORF">GZ77_08200</name>
</gene>